<gene>
    <name evidence="2" type="ORF">SCF082_LOCUS25289</name>
</gene>
<accession>A0ABP0M1A8</accession>
<evidence type="ECO:0000313" key="3">
    <source>
        <dbReference type="Proteomes" id="UP001642464"/>
    </source>
</evidence>
<evidence type="ECO:0000313" key="2">
    <source>
        <dbReference type="EMBL" id="CAK9044537.1"/>
    </source>
</evidence>
<evidence type="ECO:0000256" key="1">
    <source>
        <dbReference type="SAM" id="MobiDB-lite"/>
    </source>
</evidence>
<proteinExistence type="predicted"/>
<name>A0ABP0M1A8_9DINO</name>
<dbReference type="EMBL" id="CAXAMM010018891">
    <property type="protein sequence ID" value="CAK9044537.1"/>
    <property type="molecule type" value="Genomic_DNA"/>
</dbReference>
<protein>
    <submittedName>
        <fullName evidence="2">Uncharacterized protein</fullName>
    </submittedName>
</protein>
<organism evidence="2 3">
    <name type="scientific">Durusdinium trenchii</name>
    <dbReference type="NCBI Taxonomy" id="1381693"/>
    <lineage>
        <taxon>Eukaryota</taxon>
        <taxon>Sar</taxon>
        <taxon>Alveolata</taxon>
        <taxon>Dinophyceae</taxon>
        <taxon>Suessiales</taxon>
        <taxon>Symbiodiniaceae</taxon>
        <taxon>Durusdinium</taxon>
    </lineage>
</organism>
<dbReference type="Proteomes" id="UP001642464">
    <property type="component" value="Unassembled WGS sequence"/>
</dbReference>
<feature type="region of interest" description="Disordered" evidence="1">
    <location>
        <begin position="1"/>
        <end position="20"/>
    </location>
</feature>
<reference evidence="2 3" key="1">
    <citation type="submission" date="2024-02" db="EMBL/GenBank/DDBJ databases">
        <authorList>
            <person name="Chen Y."/>
            <person name="Shah S."/>
            <person name="Dougan E. K."/>
            <person name="Thang M."/>
            <person name="Chan C."/>
        </authorList>
    </citation>
    <scope>NUCLEOTIDE SEQUENCE [LARGE SCALE GENOMIC DNA]</scope>
</reference>
<sequence>MDSDFVSEYRSLADPGDVTSSKKVEEAQLFKKILKTNTAQFKSDTDKALRRSVQAKKERERLKALRGGKGHTFLYSLTSAHSHRLEAVIAKLKSSMLEALNLESLKQLLRRNLCLHTTEPVLWCYGSAMRSNVQLFFGFIHSEGPGPGSANFDPNADFG</sequence>
<keyword evidence="3" id="KW-1185">Reference proteome</keyword>
<comment type="caution">
    <text evidence="2">The sequence shown here is derived from an EMBL/GenBank/DDBJ whole genome shotgun (WGS) entry which is preliminary data.</text>
</comment>